<dbReference type="SUPFAM" id="SSF47769">
    <property type="entry name" value="SAM/Pointed domain"/>
    <property type="match status" value="1"/>
</dbReference>
<dbReference type="GO" id="GO:0006874">
    <property type="term" value="P:intracellular calcium ion homeostasis"/>
    <property type="evidence" value="ECO:0000318"/>
    <property type="project" value="GO_Central"/>
</dbReference>
<organism evidence="3 4">
    <name type="scientific">Phytophthora ramorum</name>
    <name type="common">Sudden oak death agent</name>
    <dbReference type="NCBI Taxonomy" id="164328"/>
    <lineage>
        <taxon>Eukaryota</taxon>
        <taxon>Sar</taxon>
        <taxon>Stramenopiles</taxon>
        <taxon>Oomycota</taxon>
        <taxon>Peronosporomycetes</taxon>
        <taxon>Peronosporales</taxon>
        <taxon>Peronosporaceae</taxon>
        <taxon>Phytophthora</taxon>
    </lineage>
</organism>
<dbReference type="GO" id="GO:0003824">
    <property type="term" value="F:catalytic activity"/>
    <property type="evidence" value="ECO:0007669"/>
    <property type="project" value="InterPro"/>
</dbReference>
<dbReference type="Gene3D" id="3.40.140.10">
    <property type="entry name" value="Cytidine Deaminase, domain 2"/>
    <property type="match status" value="1"/>
</dbReference>
<dbReference type="Gene3D" id="1.10.150.50">
    <property type="entry name" value="Transcription Factor, Ets-1"/>
    <property type="match status" value="1"/>
</dbReference>
<dbReference type="PANTHER" id="PTHR15136:SF5">
    <property type="entry name" value="STROMAL INTERACTION MOLECULE HOMOLOG"/>
    <property type="match status" value="1"/>
</dbReference>
<evidence type="ECO:0000313" key="3">
    <source>
        <dbReference type="EnsemblProtists" id="Phyra82057"/>
    </source>
</evidence>
<evidence type="ECO:0000256" key="1">
    <source>
        <dbReference type="SAM" id="MobiDB-lite"/>
    </source>
</evidence>
<evidence type="ECO:0000313" key="4">
    <source>
        <dbReference type="Proteomes" id="UP000005238"/>
    </source>
</evidence>
<accession>H3GWY8</accession>
<dbReference type="Proteomes" id="UP000005238">
    <property type="component" value="Unassembled WGS sequence"/>
</dbReference>
<feature type="region of interest" description="Disordered" evidence="1">
    <location>
        <begin position="867"/>
        <end position="993"/>
    </location>
</feature>
<name>H3GWY8_PHYRM</name>
<dbReference type="GO" id="GO:0005246">
    <property type="term" value="F:calcium channel regulator activity"/>
    <property type="evidence" value="ECO:0000318"/>
    <property type="project" value="GO_Central"/>
</dbReference>
<dbReference type="Pfam" id="PF00536">
    <property type="entry name" value="SAM_1"/>
    <property type="match status" value="1"/>
</dbReference>
<sequence>MSIQLEEDLRRVLRLARAEAKANKLKGSGKGSNISKVHQPEHRHRHDQYLTGSKGERPTLLTAQLHGLSAIYGLDASSRHLGKCGSKSVLYRQHKDGPEEDDEALQQRLDTRRTLYKRHFAGALADSSGRKREMEHVLEAAAREARSSRVLGVGIGAAILTDSQSIYAAGAVENGAMALCAERAAVVKMLTAGTTANPVVVAMAICNRTPLEVKDWTAEHVVRWLERDVELPQYRDVFERNAVDGCTLVLLEASDLQLLLGITHPLHRSKLLTYVDRLRDRELLARGLDYTQLEDYLAVLDIDRVSAVAQLKTTFDRLDADHDGVAADPDSNAVEASAQAIERLLHSEGLFGKEAATSGNVSFPAFARAFSKLATQPADTPTATQGAFAVHAFGPRLPVLGLSNLRKCFDQQTDQGTSLEEPGLVRLLKELGQSEARSTELACRWLDAQDEVDEASDAISFAQFIARYAQLIDTNAAAEGAEASGVARLHQLFTSYEPVHSTRRKPRTVVQRALSTLFPTVPGDEVSVWCASFWPPKLPKPSENGNNSGSKKQVTTTLSFPEFALACLEFAAEAYAREQEAATIKRSLRNDALVHRSRVVHLHNSGHVRMCPQIPSDTTEPGTKQDPSKTRQISRDSDEEDGKRADREGKAQDSGDEGRNQQYRRRGRREQQVDEAFDRFARRHGAQTLSTKDDDAKQNSDDDEEDAGSMLNAVEAAQAALELVDVHFDSGRHLRNVEFSGLRVLNPEDELLSGAPKAGFNVGSRVSVAHKGTKTRRQGKIVLCRTEGTFDVLVNEFGAPQTLKRIARTALALINVQPTVYRVGARVMVRQRTEYLRGKVCACRTDGSFDVKLARSPQKIIQRLAPELLTLDDGEDGDSDDDIDETEKDPPAKSKPTPPSKKVDSDDDFEPEFARGDRVEARFGGQAAYYPGTIERVHPNGSCDISYDDGDEEERVAPRLIRLPSNPTARKPTPSKKKPSSDNGYDSDLFDSD</sequence>
<dbReference type="VEuPathDB" id="FungiDB:KRP23_13066"/>
<dbReference type="InParanoid" id="H3GWY8"/>
<feature type="compositionally biased region" description="Basic and acidic residues" evidence="1">
    <location>
        <begin position="669"/>
        <end position="680"/>
    </location>
</feature>
<feature type="region of interest" description="Disordered" evidence="1">
    <location>
        <begin position="23"/>
        <end position="53"/>
    </location>
</feature>
<dbReference type="GO" id="GO:0002115">
    <property type="term" value="P:store-operated calcium entry"/>
    <property type="evidence" value="ECO:0000318"/>
    <property type="project" value="GO_Central"/>
</dbReference>
<dbReference type="PANTHER" id="PTHR15136">
    <property type="entry name" value="STROMAL INTERACTION MOLECULE HOMOLOG"/>
    <property type="match status" value="1"/>
</dbReference>
<dbReference type="Gene3D" id="2.30.30.140">
    <property type="match status" value="1"/>
</dbReference>
<dbReference type="SUPFAM" id="SSF53927">
    <property type="entry name" value="Cytidine deaminase-like"/>
    <property type="match status" value="1"/>
</dbReference>
<dbReference type="GO" id="GO:0005509">
    <property type="term" value="F:calcium ion binding"/>
    <property type="evidence" value="ECO:0000318"/>
    <property type="project" value="GO_Central"/>
</dbReference>
<dbReference type="CDD" id="cd01283">
    <property type="entry name" value="cytidine_deaminase"/>
    <property type="match status" value="1"/>
</dbReference>
<feature type="compositionally biased region" description="Acidic residues" evidence="1">
    <location>
        <begin position="870"/>
        <end position="887"/>
    </location>
</feature>
<dbReference type="AlphaFoldDB" id="H3GWY8"/>
<dbReference type="InterPro" id="IPR037608">
    <property type="entry name" value="STIM1/2"/>
</dbReference>
<dbReference type="EMBL" id="DS566064">
    <property type="status" value="NOT_ANNOTATED_CDS"/>
    <property type="molecule type" value="Genomic_DNA"/>
</dbReference>
<dbReference type="InterPro" id="IPR016193">
    <property type="entry name" value="Cytidine_deaminase-like"/>
</dbReference>
<proteinExistence type="predicted"/>
<dbReference type="FunFam" id="1.10.150.50:FF:000074">
    <property type="entry name" value="Stromal interaction molecule"/>
    <property type="match status" value="1"/>
</dbReference>
<feature type="compositionally biased region" description="Basic and acidic residues" evidence="1">
    <location>
        <begin position="912"/>
        <end position="921"/>
    </location>
</feature>
<dbReference type="OMA" id="CRWLDAQ"/>
<reference evidence="3" key="2">
    <citation type="submission" date="2015-06" db="UniProtKB">
        <authorList>
            <consortium name="EnsemblProtists"/>
        </authorList>
    </citation>
    <scope>IDENTIFICATION</scope>
    <source>
        <strain evidence="3">Pr102</strain>
    </source>
</reference>
<feature type="region of interest" description="Disordered" evidence="1">
    <location>
        <begin position="604"/>
        <end position="707"/>
    </location>
</feature>
<keyword evidence="4" id="KW-1185">Reference proteome</keyword>
<feature type="domain" description="SAM" evidence="2">
    <location>
        <begin position="216"/>
        <end position="281"/>
    </location>
</feature>
<dbReference type="STRING" id="164328.H3GWY8"/>
<protein>
    <recommendedName>
        <fullName evidence="2">SAM domain-containing protein</fullName>
    </recommendedName>
</protein>
<dbReference type="GO" id="GO:0005783">
    <property type="term" value="C:endoplasmic reticulum"/>
    <property type="evidence" value="ECO:0000318"/>
    <property type="project" value="GO_Central"/>
</dbReference>
<dbReference type="CDD" id="cd04508">
    <property type="entry name" value="Tudor_SF"/>
    <property type="match status" value="1"/>
</dbReference>
<feature type="compositionally biased region" description="Basic and acidic residues" evidence="1">
    <location>
        <begin position="691"/>
        <end position="700"/>
    </location>
</feature>
<dbReference type="HOGENOM" id="CLU_007675_0_0_1"/>
<feature type="compositionally biased region" description="Basic and acidic residues" evidence="1">
    <location>
        <begin position="626"/>
        <end position="659"/>
    </location>
</feature>
<dbReference type="SMART" id="SM00333">
    <property type="entry name" value="TUDOR"/>
    <property type="match status" value="1"/>
</dbReference>
<dbReference type="InterPro" id="IPR013761">
    <property type="entry name" value="SAM/pointed_sf"/>
</dbReference>
<dbReference type="GO" id="GO:0005886">
    <property type="term" value="C:plasma membrane"/>
    <property type="evidence" value="ECO:0000318"/>
    <property type="project" value="GO_Central"/>
</dbReference>
<dbReference type="PROSITE" id="PS50105">
    <property type="entry name" value="SAM_DOMAIN"/>
    <property type="match status" value="1"/>
</dbReference>
<evidence type="ECO:0000259" key="2">
    <source>
        <dbReference type="PROSITE" id="PS50105"/>
    </source>
</evidence>
<dbReference type="InterPro" id="IPR001660">
    <property type="entry name" value="SAM"/>
</dbReference>
<reference evidence="4" key="1">
    <citation type="journal article" date="2006" name="Science">
        <title>Phytophthora genome sequences uncover evolutionary origins and mechanisms of pathogenesis.</title>
        <authorList>
            <person name="Tyler B.M."/>
            <person name="Tripathy S."/>
            <person name="Zhang X."/>
            <person name="Dehal P."/>
            <person name="Jiang R.H."/>
            <person name="Aerts A."/>
            <person name="Arredondo F.D."/>
            <person name="Baxter L."/>
            <person name="Bensasson D."/>
            <person name="Beynon J.L."/>
            <person name="Chapman J."/>
            <person name="Damasceno C.M."/>
            <person name="Dorrance A.E."/>
            <person name="Dou D."/>
            <person name="Dickerman A.W."/>
            <person name="Dubchak I.L."/>
            <person name="Garbelotto M."/>
            <person name="Gijzen M."/>
            <person name="Gordon S.G."/>
            <person name="Govers F."/>
            <person name="Grunwald N.J."/>
            <person name="Huang W."/>
            <person name="Ivors K.L."/>
            <person name="Jones R.W."/>
            <person name="Kamoun S."/>
            <person name="Krampis K."/>
            <person name="Lamour K.H."/>
            <person name="Lee M.K."/>
            <person name="McDonald W.H."/>
            <person name="Medina M."/>
            <person name="Meijer H.J."/>
            <person name="Nordberg E.K."/>
            <person name="Maclean D.J."/>
            <person name="Ospina-Giraldo M.D."/>
            <person name="Morris P.F."/>
            <person name="Phuntumart V."/>
            <person name="Putnam N.H."/>
            <person name="Rash S."/>
            <person name="Rose J.K."/>
            <person name="Sakihama Y."/>
            <person name="Salamov A.A."/>
            <person name="Savidor A."/>
            <person name="Scheuring C.F."/>
            <person name="Smith B.M."/>
            <person name="Sobral B.W."/>
            <person name="Terry A."/>
            <person name="Torto-Alalibo T.A."/>
            <person name="Win J."/>
            <person name="Xu Z."/>
            <person name="Zhang H."/>
            <person name="Grigoriev I.V."/>
            <person name="Rokhsar D.S."/>
            <person name="Boore J.L."/>
        </authorList>
    </citation>
    <scope>NUCLEOTIDE SEQUENCE [LARGE SCALE GENOMIC DNA]</scope>
    <source>
        <strain evidence="4">Pr102</strain>
    </source>
</reference>
<dbReference type="SMART" id="SM00454">
    <property type="entry name" value="SAM"/>
    <property type="match status" value="1"/>
</dbReference>
<dbReference type="VEuPathDB" id="FungiDB:KRP22_4070"/>
<dbReference type="EnsemblProtists" id="Phyra82057">
    <property type="protein sequence ID" value="Phyra82057"/>
    <property type="gene ID" value="Phyra82057"/>
</dbReference>
<dbReference type="InterPro" id="IPR002999">
    <property type="entry name" value="Tudor"/>
</dbReference>
<dbReference type="eggNOG" id="ENOG502SHC4">
    <property type="taxonomic scope" value="Eukaryota"/>
</dbReference>